<dbReference type="InterPro" id="IPR000757">
    <property type="entry name" value="Beta-glucanase-like"/>
</dbReference>
<evidence type="ECO:0000256" key="7">
    <source>
        <dbReference type="SAM" id="SignalP"/>
    </source>
</evidence>
<comment type="caution">
    <text evidence="9">The sequence shown here is derived from an EMBL/GenBank/DDBJ whole genome shotgun (WGS) entry which is preliminary data.</text>
</comment>
<feature type="domain" description="GH16" evidence="8">
    <location>
        <begin position="240"/>
        <end position="453"/>
    </location>
</feature>
<keyword evidence="10" id="KW-1185">Reference proteome</keyword>
<evidence type="ECO:0000313" key="10">
    <source>
        <dbReference type="Proteomes" id="UP000822688"/>
    </source>
</evidence>
<dbReference type="PROSITE" id="PS51762">
    <property type="entry name" value="GH16_2"/>
    <property type="match status" value="1"/>
</dbReference>
<keyword evidence="7" id="KW-0732">Signal</keyword>
<reference evidence="9" key="1">
    <citation type="submission" date="2020-06" db="EMBL/GenBank/DDBJ databases">
        <title>WGS assembly of Ceratodon purpureus strain R40.</title>
        <authorList>
            <person name="Carey S.B."/>
            <person name="Jenkins J."/>
            <person name="Shu S."/>
            <person name="Lovell J.T."/>
            <person name="Sreedasyam A."/>
            <person name="Maumus F."/>
            <person name="Tiley G.P."/>
            <person name="Fernandez-Pozo N."/>
            <person name="Barry K."/>
            <person name="Chen C."/>
            <person name="Wang M."/>
            <person name="Lipzen A."/>
            <person name="Daum C."/>
            <person name="Saski C.A."/>
            <person name="Payton A.C."/>
            <person name="Mcbreen J.C."/>
            <person name="Conrad R.E."/>
            <person name="Kollar L.M."/>
            <person name="Olsson S."/>
            <person name="Huttunen S."/>
            <person name="Landis J.B."/>
            <person name="Wickett N.J."/>
            <person name="Johnson M.G."/>
            <person name="Rensing S.A."/>
            <person name="Grimwood J."/>
            <person name="Schmutz J."/>
            <person name="Mcdaniel S.F."/>
        </authorList>
    </citation>
    <scope>NUCLEOTIDE SEQUENCE</scope>
    <source>
        <strain evidence="9">R40</strain>
    </source>
</reference>
<dbReference type="EMBL" id="CM026431">
    <property type="protein sequence ID" value="KAG0559794.1"/>
    <property type="molecule type" value="Genomic_DNA"/>
</dbReference>
<dbReference type="InterPro" id="IPR044791">
    <property type="entry name" value="Beta-glucanase/XTH"/>
</dbReference>
<dbReference type="PANTHER" id="PTHR31062">
    <property type="entry name" value="XYLOGLUCAN ENDOTRANSGLUCOSYLASE/HYDROLASE PROTEIN 8-RELATED"/>
    <property type="match status" value="1"/>
</dbReference>
<dbReference type="InterPro" id="IPR010713">
    <property type="entry name" value="XET_C"/>
</dbReference>
<dbReference type="SUPFAM" id="SSF49899">
    <property type="entry name" value="Concanavalin A-like lectins/glucanases"/>
    <property type="match status" value="1"/>
</dbReference>
<comment type="catalytic activity">
    <reaction evidence="5">
        <text>breaks a beta-(1-&gt;4) bond in the backbone of a xyloglucan and transfers the xyloglucanyl segment on to O-4 of the non-reducing terminal glucose residue of an acceptor, which can be a xyloglucan or an oligosaccharide of xyloglucan.</text>
        <dbReference type="EC" id="2.4.1.207"/>
    </reaction>
</comment>
<dbReference type="GO" id="GO:0016762">
    <property type="term" value="F:xyloglucan:xyloglucosyl transferase activity"/>
    <property type="evidence" value="ECO:0007669"/>
    <property type="project" value="UniProtKB-EC"/>
</dbReference>
<keyword evidence="4" id="KW-0326">Glycosidase</keyword>
<sequence>MHTIMAKAGALPAMKLLTILVVAILALSVVVDALNDQNDLEQNDLHFEERHDHGMSKQYLSLEPTAIVEAVAIPSPAKLKSPSSLKDKKKHYQDKYKRRNLKHIYPPLKPQCPPRNPKSPPPSPKPVSTHPSPKPVSPPPPKLVSPPPSPKPVSPPPSPKPVSPPPPPKPVSPPPPKPVYPPPVLSSPPPPSPSLPPPVIPSSPPPPSPSPPPPLPSPPPPLSPPPPSSVQPPSPPLTPPPAPISPPPPAAPEPWSTHYMNLYTPTDPPGGLVISDDGMHVDMKITSPQQIFGHFLSKYRFIYGYFSIYMKLIPNDSAGTIMTYYFSSPERANKTEDTHDECDFEFLGNVSGQPITLQTNMYLNGGGNREIRHYLPFDPTLDFHKYSLLWNENLIIWYVDDQVIRVHHNRSNVPYPTLRPMAVQASLWNGSDWATQGGKVKLNISDAPFILQYEGFNGVDGCQACDTYPMTDPSSACTNPDISHCSSGYWFNEQEELTSDQVAQLQAHTDQYVIYHYCKDYYRFPNGYPPECAYNFA</sequence>
<dbReference type="Gene3D" id="2.60.120.200">
    <property type="match status" value="1"/>
</dbReference>
<keyword evidence="3" id="KW-0378">Hydrolase</keyword>
<feature type="signal peptide" evidence="7">
    <location>
        <begin position="1"/>
        <end position="33"/>
    </location>
</feature>
<protein>
    <recommendedName>
        <fullName evidence="1">xyloglucan:xyloglucosyl transferase</fullName>
        <ecNumber evidence="1">2.4.1.207</ecNumber>
    </recommendedName>
</protein>
<dbReference type="GO" id="GO:0004553">
    <property type="term" value="F:hydrolase activity, hydrolyzing O-glycosyl compounds"/>
    <property type="evidence" value="ECO:0007669"/>
    <property type="project" value="InterPro"/>
</dbReference>
<evidence type="ECO:0000256" key="4">
    <source>
        <dbReference type="ARBA" id="ARBA00023295"/>
    </source>
</evidence>
<feature type="compositionally biased region" description="Pro residues" evidence="6">
    <location>
        <begin position="132"/>
        <end position="252"/>
    </location>
</feature>
<dbReference type="Pfam" id="PF00722">
    <property type="entry name" value="Glyco_hydro_16"/>
    <property type="match status" value="1"/>
</dbReference>
<evidence type="ECO:0000256" key="1">
    <source>
        <dbReference type="ARBA" id="ARBA00012152"/>
    </source>
</evidence>
<feature type="region of interest" description="Disordered" evidence="6">
    <location>
        <begin position="78"/>
        <end position="253"/>
    </location>
</feature>
<dbReference type="GO" id="GO:0044042">
    <property type="term" value="P:glucan metabolic process"/>
    <property type="evidence" value="ECO:0007669"/>
    <property type="project" value="InterPro"/>
</dbReference>
<dbReference type="Pfam" id="PF06955">
    <property type="entry name" value="XET_C"/>
    <property type="match status" value="1"/>
</dbReference>
<dbReference type="GO" id="GO:0048046">
    <property type="term" value="C:apoplast"/>
    <property type="evidence" value="ECO:0007669"/>
    <property type="project" value="InterPro"/>
</dbReference>
<evidence type="ECO:0000256" key="5">
    <source>
        <dbReference type="ARBA" id="ARBA00034022"/>
    </source>
</evidence>
<evidence type="ECO:0000256" key="2">
    <source>
        <dbReference type="ARBA" id="ARBA00022679"/>
    </source>
</evidence>
<gene>
    <name evidence="9" type="ORF">KC19_10G129500</name>
</gene>
<dbReference type="PRINTS" id="PR01217">
    <property type="entry name" value="PRICHEXTENSN"/>
</dbReference>
<feature type="chain" id="PRO_5035946242" description="xyloglucan:xyloglucosyl transferase" evidence="7">
    <location>
        <begin position="34"/>
        <end position="537"/>
    </location>
</feature>
<feature type="compositionally biased region" description="Basic residues" evidence="6">
    <location>
        <begin position="87"/>
        <end position="102"/>
    </location>
</feature>
<evidence type="ECO:0000259" key="8">
    <source>
        <dbReference type="PROSITE" id="PS51762"/>
    </source>
</evidence>
<evidence type="ECO:0000256" key="3">
    <source>
        <dbReference type="ARBA" id="ARBA00022801"/>
    </source>
</evidence>
<feature type="compositionally biased region" description="Pro residues" evidence="6">
    <location>
        <begin position="107"/>
        <end position="125"/>
    </location>
</feature>
<dbReference type="Proteomes" id="UP000822688">
    <property type="component" value="Chromosome 10"/>
</dbReference>
<keyword evidence="2" id="KW-0808">Transferase</keyword>
<dbReference type="AlphaFoldDB" id="A0A8T0GNL2"/>
<organism evidence="9 10">
    <name type="scientific">Ceratodon purpureus</name>
    <name type="common">Fire moss</name>
    <name type="synonym">Dicranum purpureum</name>
    <dbReference type="NCBI Taxonomy" id="3225"/>
    <lineage>
        <taxon>Eukaryota</taxon>
        <taxon>Viridiplantae</taxon>
        <taxon>Streptophyta</taxon>
        <taxon>Embryophyta</taxon>
        <taxon>Bryophyta</taxon>
        <taxon>Bryophytina</taxon>
        <taxon>Bryopsida</taxon>
        <taxon>Dicranidae</taxon>
        <taxon>Pseudoditrichales</taxon>
        <taxon>Ditrichaceae</taxon>
        <taxon>Ceratodon</taxon>
    </lineage>
</organism>
<name>A0A8T0GNL2_CERPU</name>
<evidence type="ECO:0000313" key="9">
    <source>
        <dbReference type="EMBL" id="KAG0559794.1"/>
    </source>
</evidence>
<accession>A0A8T0GNL2</accession>
<evidence type="ECO:0000256" key="6">
    <source>
        <dbReference type="SAM" id="MobiDB-lite"/>
    </source>
</evidence>
<dbReference type="EC" id="2.4.1.207" evidence="1"/>
<dbReference type="InterPro" id="IPR013320">
    <property type="entry name" value="ConA-like_dom_sf"/>
</dbReference>
<proteinExistence type="predicted"/>